<comment type="caution">
    <text evidence="1">The sequence shown here is derived from an EMBL/GenBank/DDBJ whole genome shotgun (WGS) entry which is preliminary data.</text>
</comment>
<dbReference type="Proteomes" id="UP000078397">
    <property type="component" value="Unassembled WGS sequence"/>
</dbReference>
<accession>A0A179G6A3</accession>
<reference evidence="1 2" key="1">
    <citation type="journal article" date="2016" name="PLoS Pathog.">
        <title>Biosynthesis of antibiotic leucinostatins in bio-control fungus Purpureocillium lilacinum and their inhibition on phytophthora revealed by genome mining.</title>
        <authorList>
            <person name="Wang G."/>
            <person name="Liu Z."/>
            <person name="Lin R."/>
            <person name="Li E."/>
            <person name="Mao Z."/>
            <person name="Ling J."/>
            <person name="Yang Y."/>
            <person name="Yin W.B."/>
            <person name="Xie B."/>
        </authorList>
    </citation>
    <scope>NUCLEOTIDE SEQUENCE [LARGE SCALE GENOMIC DNA]</scope>
    <source>
        <strain evidence="1">170</strain>
    </source>
</reference>
<dbReference type="GeneID" id="28856960"/>
<keyword evidence="2" id="KW-1185">Reference proteome</keyword>
<evidence type="ECO:0000313" key="1">
    <source>
        <dbReference type="EMBL" id="OAQ72891.2"/>
    </source>
</evidence>
<dbReference type="KEGG" id="pchm:VFPPC_15213"/>
<gene>
    <name evidence="1" type="ORF">VFPPC_15213</name>
</gene>
<dbReference type="AlphaFoldDB" id="A0A179G6A3"/>
<dbReference type="EMBL" id="LSBJ02000001">
    <property type="protein sequence ID" value="OAQ72891.2"/>
    <property type="molecule type" value="Genomic_DNA"/>
</dbReference>
<evidence type="ECO:0000313" key="2">
    <source>
        <dbReference type="Proteomes" id="UP000078397"/>
    </source>
</evidence>
<organism evidence="1 2">
    <name type="scientific">Pochonia chlamydosporia 170</name>
    <dbReference type="NCBI Taxonomy" id="1380566"/>
    <lineage>
        <taxon>Eukaryota</taxon>
        <taxon>Fungi</taxon>
        <taxon>Dikarya</taxon>
        <taxon>Ascomycota</taxon>
        <taxon>Pezizomycotina</taxon>
        <taxon>Sordariomycetes</taxon>
        <taxon>Hypocreomycetidae</taxon>
        <taxon>Hypocreales</taxon>
        <taxon>Clavicipitaceae</taxon>
        <taxon>Pochonia</taxon>
    </lineage>
</organism>
<proteinExistence type="predicted"/>
<sequence>MLGNISRVHCFPFAHRSSATLFRLTESRVFYHLPSLQTPGPHAPFRALRGQTHDVSPGTWLTCGCHRCVKWKRSSSFLQCRGRIDTHKVIIATVNVVSAQNVHKQHVCMGIGWCAVVVSMPCLGKCTHSNSAPNLLVFTLFRLCVLAYCSNAYCCSLMSWLQIWHWVQITWLPFWGNEILTTLSRALSRILPMRMCQAQFNVFKTAIVQKVQNPSALARKHRSHPQAFYVLIDARSTPVDELFPTTWIAQGMLSETDRIAQCYQEMQVTWGSTISYATLRLRSILILSAWIEVHRKSCGQLTSLKGAHNSCHMSFAYIRIRRKGYLY</sequence>
<name>A0A179G6A3_METCM</name>
<protein>
    <submittedName>
        <fullName evidence="1">Uncharacterized protein</fullName>
    </submittedName>
</protein>
<dbReference type="RefSeq" id="XP_022284691.1">
    <property type="nucleotide sequence ID" value="XM_022428958.1"/>
</dbReference>